<reference evidence="2" key="1">
    <citation type="journal article" date="2022" name="bioRxiv">
        <title>Deciphering the potential niche of two novel black yeast fungi from a biological soil crust based on their genomes, phenotypes, and melanin regulation.</title>
        <authorList>
            <consortium name="DOE Joint Genome Institute"/>
            <person name="Carr E.C."/>
            <person name="Barton Q."/>
            <person name="Grambo S."/>
            <person name="Sullivan M."/>
            <person name="Renfro C.M."/>
            <person name="Kuo A."/>
            <person name="Pangilinan J."/>
            <person name="Lipzen A."/>
            <person name="Keymanesh K."/>
            <person name="Savage E."/>
            <person name="Barry K."/>
            <person name="Grigoriev I.V."/>
            <person name="Riekhof W.R."/>
            <person name="Harris S.S."/>
        </authorList>
    </citation>
    <scope>NUCLEOTIDE SEQUENCE</scope>
    <source>
        <strain evidence="2">JF 03-4F</strain>
    </source>
</reference>
<dbReference type="AlphaFoldDB" id="A0AAN6E6I2"/>
<name>A0AAN6E6I2_9EURO</name>
<accession>A0AAN6E6I2</accession>
<keyword evidence="1" id="KW-1133">Transmembrane helix</keyword>
<dbReference type="EMBL" id="MU404350">
    <property type="protein sequence ID" value="KAI1618986.1"/>
    <property type="molecule type" value="Genomic_DNA"/>
</dbReference>
<dbReference type="PANTHER" id="PTHR37490">
    <property type="entry name" value="EXPRESSED PROTEIN"/>
    <property type="match status" value="1"/>
</dbReference>
<dbReference type="PANTHER" id="PTHR37490:SF2">
    <property type="match status" value="1"/>
</dbReference>
<feature type="transmembrane region" description="Helical" evidence="1">
    <location>
        <begin position="7"/>
        <end position="26"/>
    </location>
</feature>
<evidence type="ECO:0000313" key="2">
    <source>
        <dbReference type="EMBL" id="KAI1618986.1"/>
    </source>
</evidence>
<dbReference type="Pfam" id="PF11913">
    <property type="entry name" value="DUF3431"/>
    <property type="match status" value="1"/>
</dbReference>
<keyword evidence="3" id="KW-1185">Reference proteome</keyword>
<keyword evidence="1" id="KW-0812">Transmembrane</keyword>
<sequence>MLNVRLFFRYIVLVAVVLLTLGAFYWKHEVSTLSADWYDHIEELVRKPWPSSNSTNPTKPTKQLSWISKGPGAQDKAVIVPKIHGEDVSWVSDQLQEYALSPVPQSTSGLMLLTIAGNMPFIIWTRKTRERCIPRRTKAMRYDTSKLQHLMPKACACPLIRDLRESQAMAYLTFLIDHYENLPSSMVFVHAHLDGYPRAWHTDSQGYNQVRSIRSLRLEYVQEHGYANMRCISDPGCPAEIQINRDDDERTAERAFVGAWTYMFQSNVSDVPETIAQPCCAQFAVSKAQVLKRSREDYLRYRQWLLDTELDDDTSGRVFEYLWHVIFGKDPVYCPPLNECHCQQFGRC</sequence>
<gene>
    <name evidence="2" type="ORF">EDD36DRAFT_414642</name>
</gene>
<evidence type="ECO:0000313" key="3">
    <source>
        <dbReference type="Proteomes" id="UP001203852"/>
    </source>
</evidence>
<proteinExistence type="predicted"/>
<comment type="caution">
    <text evidence="2">The sequence shown here is derived from an EMBL/GenBank/DDBJ whole genome shotgun (WGS) entry which is preliminary data.</text>
</comment>
<dbReference type="InterPro" id="IPR021838">
    <property type="entry name" value="DUF3431"/>
</dbReference>
<evidence type="ECO:0000256" key="1">
    <source>
        <dbReference type="SAM" id="Phobius"/>
    </source>
</evidence>
<organism evidence="2 3">
    <name type="scientific">Exophiala viscosa</name>
    <dbReference type="NCBI Taxonomy" id="2486360"/>
    <lineage>
        <taxon>Eukaryota</taxon>
        <taxon>Fungi</taxon>
        <taxon>Dikarya</taxon>
        <taxon>Ascomycota</taxon>
        <taxon>Pezizomycotina</taxon>
        <taxon>Eurotiomycetes</taxon>
        <taxon>Chaetothyriomycetidae</taxon>
        <taxon>Chaetothyriales</taxon>
        <taxon>Herpotrichiellaceae</taxon>
        <taxon>Exophiala</taxon>
    </lineage>
</organism>
<keyword evidence="1" id="KW-0472">Membrane</keyword>
<protein>
    <submittedName>
        <fullName evidence="2">Uncharacterized protein</fullName>
    </submittedName>
</protein>
<dbReference type="Proteomes" id="UP001203852">
    <property type="component" value="Unassembled WGS sequence"/>
</dbReference>